<comment type="catalytic activity">
    <reaction evidence="3">
        <text>(R)-mevalonate + 2 NAD(+) + CoA = (3S)-3-hydroxy-3-methylglutaryl-CoA + 2 NADH + 2 H(+)</text>
        <dbReference type="Rhea" id="RHEA:14833"/>
        <dbReference type="ChEBI" id="CHEBI:15378"/>
        <dbReference type="ChEBI" id="CHEBI:36464"/>
        <dbReference type="ChEBI" id="CHEBI:43074"/>
        <dbReference type="ChEBI" id="CHEBI:57287"/>
        <dbReference type="ChEBI" id="CHEBI:57540"/>
        <dbReference type="ChEBI" id="CHEBI:57945"/>
        <dbReference type="EC" id="1.1.1.88"/>
    </reaction>
</comment>
<dbReference type="InterPro" id="IPR023076">
    <property type="entry name" value="HMG_CoA_Rdtase_CS"/>
</dbReference>
<dbReference type="GO" id="GO:0140643">
    <property type="term" value="F:hydroxymethylglutaryl-CoA reductase (NADH) activity"/>
    <property type="evidence" value="ECO:0007669"/>
    <property type="project" value="UniProtKB-EC"/>
</dbReference>
<dbReference type="SUPFAM" id="SSF55035">
    <property type="entry name" value="NAD-binding domain of HMG-CoA reductase"/>
    <property type="match status" value="1"/>
</dbReference>
<dbReference type="RefSeq" id="WP_153863499.1">
    <property type="nucleotide sequence ID" value="NZ_WJQS01000004.1"/>
</dbReference>
<dbReference type="InterPro" id="IPR023074">
    <property type="entry name" value="HMG_CoA_Rdtase_cat_sf"/>
</dbReference>
<evidence type="ECO:0000256" key="3">
    <source>
        <dbReference type="RuleBase" id="RU361219"/>
    </source>
</evidence>
<dbReference type="Gene3D" id="1.10.8.660">
    <property type="match status" value="1"/>
</dbReference>
<keyword evidence="3" id="KW-0520">NAD</keyword>
<dbReference type="GO" id="GO:0004420">
    <property type="term" value="F:hydroxymethylglutaryl-CoA reductase (NADPH) activity"/>
    <property type="evidence" value="ECO:0007669"/>
    <property type="project" value="InterPro"/>
</dbReference>
<dbReference type="Gene3D" id="3.90.770.10">
    <property type="entry name" value="3-hydroxy-3-methylglutaryl-coenzyme A Reductase, Chain A, domain 2"/>
    <property type="match status" value="2"/>
</dbReference>
<dbReference type="EMBL" id="WJQS01000004">
    <property type="protein sequence ID" value="MRI85491.1"/>
    <property type="molecule type" value="Genomic_DNA"/>
</dbReference>
<evidence type="ECO:0000256" key="1">
    <source>
        <dbReference type="ARBA" id="ARBA00007661"/>
    </source>
</evidence>
<comment type="similarity">
    <text evidence="1 3">Belongs to the HMG-CoA reductase family.</text>
</comment>
<dbReference type="PROSITE" id="PS01192">
    <property type="entry name" value="HMG_COA_REDUCTASE_3"/>
    <property type="match status" value="1"/>
</dbReference>
<dbReference type="InterPro" id="IPR009029">
    <property type="entry name" value="HMG_CoA_Rdtase_sub-bd_dom_sf"/>
</dbReference>
<dbReference type="EC" id="1.1.1.88" evidence="3"/>
<dbReference type="CDD" id="cd00644">
    <property type="entry name" value="HMG-CoA_reductase_classII"/>
    <property type="match status" value="1"/>
</dbReference>
<dbReference type="InterPro" id="IPR002202">
    <property type="entry name" value="HMG_CoA_Rdtase"/>
</dbReference>
<dbReference type="PANTHER" id="PTHR10572:SF24">
    <property type="entry name" value="3-HYDROXY-3-METHYLGLUTARYL-COENZYME A REDUCTASE"/>
    <property type="match status" value="1"/>
</dbReference>
<organism evidence="4 5">
    <name type="scientific">Fundicoccus ignavus</name>
    <dbReference type="NCBI Taxonomy" id="2664442"/>
    <lineage>
        <taxon>Bacteria</taxon>
        <taxon>Bacillati</taxon>
        <taxon>Bacillota</taxon>
        <taxon>Bacilli</taxon>
        <taxon>Lactobacillales</taxon>
        <taxon>Aerococcaceae</taxon>
        <taxon>Fundicoccus</taxon>
    </lineage>
</organism>
<comment type="caution">
    <text evidence="4">The sequence shown here is derived from an EMBL/GenBank/DDBJ whole genome shotgun (WGS) entry which is preliminary data.</text>
</comment>
<dbReference type="UniPathway" id="UPA00257">
    <property type="reaction ID" value="UER00367"/>
</dbReference>
<dbReference type="SUPFAM" id="SSF56542">
    <property type="entry name" value="Substrate-binding domain of HMG-CoA reductase"/>
    <property type="match status" value="1"/>
</dbReference>
<dbReference type="NCBIfam" id="TIGR00532">
    <property type="entry name" value="HMG_CoA_R_NAD"/>
    <property type="match status" value="1"/>
</dbReference>
<reference evidence="4 5" key="1">
    <citation type="submission" date="2019-11" db="EMBL/GenBank/DDBJ databases">
        <title>Characterisation of Fundicoccus ignavus gen. nov. sp. nov., a novel genus of the family Aerococcaceae isolated from bulk tank milk.</title>
        <authorList>
            <person name="Siebert A."/>
            <person name="Huptas C."/>
            <person name="Wenning M."/>
            <person name="Scherer S."/>
            <person name="Doll E.V."/>
        </authorList>
    </citation>
    <scope>NUCLEOTIDE SEQUENCE [LARGE SCALE GENOMIC DNA]</scope>
    <source>
        <strain evidence="4 5">WS4759</strain>
    </source>
</reference>
<evidence type="ECO:0000313" key="4">
    <source>
        <dbReference type="EMBL" id="MRI85491.1"/>
    </source>
</evidence>
<keyword evidence="2 3" id="KW-0560">Oxidoreductase</keyword>
<dbReference type="AlphaFoldDB" id="A0A6I2GJ17"/>
<name>A0A6I2GJ17_9LACT</name>
<dbReference type="InterPro" id="IPR004553">
    <property type="entry name" value="HMG_CoA_Rdtase_bac-typ"/>
</dbReference>
<dbReference type="GO" id="GO:0015936">
    <property type="term" value="P:coenzyme A metabolic process"/>
    <property type="evidence" value="ECO:0007669"/>
    <property type="project" value="InterPro"/>
</dbReference>
<dbReference type="Proteomes" id="UP000430975">
    <property type="component" value="Unassembled WGS sequence"/>
</dbReference>
<dbReference type="Pfam" id="PF00368">
    <property type="entry name" value="HMG-CoA_red"/>
    <property type="match status" value="1"/>
</dbReference>
<proteinExistence type="inferred from homology"/>
<evidence type="ECO:0000313" key="5">
    <source>
        <dbReference type="Proteomes" id="UP000430975"/>
    </source>
</evidence>
<evidence type="ECO:0000256" key="2">
    <source>
        <dbReference type="ARBA" id="ARBA00023002"/>
    </source>
</evidence>
<keyword evidence="5" id="KW-1185">Reference proteome</keyword>
<comment type="pathway">
    <text evidence="3">Metabolic intermediate metabolism; (R)-mevalonate degradation; (S)-3-hydroxy-3-methylglutaryl-CoA from (R)-mevalonate: step 1/1.</text>
</comment>
<protein>
    <recommendedName>
        <fullName evidence="3">3-hydroxy-3-methylglutaryl coenzyme A reductase</fullName>
        <shortName evidence="3">HMG-CoA reductase</shortName>
        <ecNumber evidence="3">1.1.1.88</ecNumber>
    </recommendedName>
</protein>
<gene>
    <name evidence="4" type="ORF">GIY09_06315</name>
</gene>
<dbReference type="PANTHER" id="PTHR10572">
    <property type="entry name" value="3-HYDROXY-3-METHYLGLUTARYL-COENZYME A REDUCTASE"/>
    <property type="match status" value="1"/>
</dbReference>
<dbReference type="PROSITE" id="PS50065">
    <property type="entry name" value="HMG_COA_REDUCTASE_4"/>
    <property type="match status" value="1"/>
</dbReference>
<sequence length="432" mass="47146">MNQIFNGFYKKTPQERLEILHKLGWSKIRLDLTDETGLEEVQSIDDIQLPNLVADQMIENYVFNYQLPLGVAVNFIVNDIPYSVPMAVEEPSVIAAASNGAKKVGNIKAKMLKRETIGQIVLPNVEKPMLIQDIINSNEQELMEIAKAASENMVKRGGGPRKIWTQTFEGDSGAFVTTYISFDPCEAMGANALNTVLENVAPRIATLTDHEPLMSILSNYATEAIVTARCEIPIISLDKDAMLAEEIAHNIALASEYAQIDPYRATTHNKGIMNGIDAVLIATGNDWRAVEAGVHAYASRSGVYRGLSKWKIDHSTNELVGEIELPLQLATVGGTISVHPTAQWALDLLHQPTANELAEIVASVGLAQNFAAIRALVTEGIQKGHMALQARSLALQVGADLTEVDEVVKKLRESGIMNSTKAKEILSLLRGK</sequence>
<dbReference type="InterPro" id="IPR009023">
    <property type="entry name" value="HMG_CoA_Rdtase_NAD(P)-bd_sf"/>
</dbReference>
<accession>A0A6I2GJ17</accession>